<dbReference type="Gene3D" id="3.90.210.10">
    <property type="entry name" value="Heat-Labile Enterotoxin, subunit A"/>
    <property type="match status" value="1"/>
</dbReference>
<proteinExistence type="predicted"/>
<accession>A0A2N6N9T2</accession>
<dbReference type="Proteomes" id="UP000235728">
    <property type="component" value="Unassembled WGS sequence"/>
</dbReference>
<evidence type="ECO:0000313" key="2">
    <source>
        <dbReference type="Proteomes" id="UP000235728"/>
    </source>
</evidence>
<name>A0A2N6N9T2_BEABA</name>
<dbReference type="EMBL" id="MRVG01000015">
    <property type="protein sequence ID" value="PMB64035.1"/>
    <property type="molecule type" value="Genomic_DNA"/>
</dbReference>
<sequence length="201" mass="21813">MQHPLLLYSFNNFNQVNNQGKPHSQHYKTYKPHLLAALLTLRAITAPQSTGEQPSGDIVVKDGVKLNTNFIDDAIFKILSNYTILPSDLFAKVAKRSDRPSPPKTVTAEVASIIKSPGGGKDGLFYHGDSRPPAVVFAKGFSPQGSNQDLQNHLSFVSNSGLVSVTQSPQTAERYAFSRSADGATKGHIYVINAKDLPDGY</sequence>
<comment type="caution">
    <text evidence="1">The sequence shown here is derived from an EMBL/GenBank/DDBJ whole genome shotgun (WGS) entry which is preliminary data.</text>
</comment>
<organism evidence="1 2">
    <name type="scientific">Beauveria bassiana</name>
    <name type="common">White muscardine disease fungus</name>
    <name type="synonym">Tritirachium shiotae</name>
    <dbReference type="NCBI Taxonomy" id="176275"/>
    <lineage>
        <taxon>Eukaryota</taxon>
        <taxon>Fungi</taxon>
        <taxon>Dikarya</taxon>
        <taxon>Ascomycota</taxon>
        <taxon>Pezizomycotina</taxon>
        <taxon>Sordariomycetes</taxon>
        <taxon>Hypocreomycetidae</taxon>
        <taxon>Hypocreales</taxon>
        <taxon>Cordycipitaceae</taxon>
        <taxon>Beauveria</taxon>
    </lineage>
</organism>
<dbReference type="SUPFAM" id="SSF56399">
    <property type="entry name" value="ADP-ribosylation"/>
    <property type="match status" value="1"/>
</dbReference>
<evidence type="ECO:0000313" key="1">
    <source>
        <dbReference type="EMBL" id="PMB64035.1"/>
    </source>
</evidence>
<gene>
    <name evidence="1" type="ORF">BM221_010201</name>
</gene>
<protein>
    <submittedName>
        <fullName evidence="1">Uncharacterized protein</fullName>
    </submittedName>
</protein>
<dbReference type="AlphaFoldDB" id="A0A2N6N9T2"/>
<reference evidence="1 2" key="1">
    <citation type="journal article" date="2016" name="Appl. Microbiol. Biotechnol.">
        <title>Characterization of T-DNA insertion mutants with decreased virulence in the entomopathogenic fungus Beauveria bassiana JEF-007.</title>
        <authorList>
            <person name="Kim S."/>
            <person name="Lee S.J."/>
            <person name="Nai Y.S."/>
            <person name="Yu J.S."/>
            <person name="Lee M.R."/>
            <person name="Yang Y.T."/>
            <person name="Kim J.S."/>
        </authorList>
    </citation>
    <scope>NUCLEOTIDE SEQUENCE [LARGE SCALE GENOMIC DNA]</scope>
    <source>
        <strain evidence="1 2">JEF-007</strain>
    </source>
</reference>